<protein>
    <submittedName>
        <fullName evidence="1">Flagellar protein FlgN</fullName>
    </submittedName>
</protein>
<dbReference type="EMBL" id="VVZE01000202">
    <property type="protein sequence ID" value="KAA5377625.1"/>
    <property type="molecule type" value="Genomic_DNA"/>
</dbReference>
<accession>A0A642PM13</accession>
<keyword evidence="1" id="KW-0966">Cell projection</keyword>
<keyword evidence="1" id="KW-0969">Cilium</keyword>
<organism evidence="1">
    <name type="scientific">Phocaeicola dorei</name>
    <dbReference type="NCBI Taxonomy" id="357276"/>
    <lineage>
        <taxon>Bacteria</taxon>
        <taxon>Pseudomonadati</taxon>
        <taxon>Bacteroidota</taxon>
        <taxon>Bacteroidia</taxon>
        <taxon>Bacteroidales</taxon>
        <taxon>Bacteroidaceae</taxon>
        <taxon>Phocaeicola</taxon>
    </lineage>
</organism>
<proteinExistence type="predicted"/>
<keyword evidence="1" id="KW-0282">Flagellum</keyword>
<sequence>MNEYRETPYYLMIDQMSGKGQVTVKYWTTHCETGNQIQAGVELSPYATTYLDPKTLALVSTTYGGKQAPKNRELIDIYKYGIISHGRVLTQNDIASFCKKELGELLLRTEIRNGVEISPVPTEGLIRTKEVHLVLGTKLDGPSQEKQMKDSLHTRLSACSPDTFNYRIFIEYNNA</sequence>
<name>A0A642PM13_9BACT</name>
<comment type="caution">
    <text evidence="1">The sequence shown here is derived from an EMBL/GenBank/DDBJ whole genome shotgun (WGS) entry which is preliminary data.</text>
</comment>
<feature type="non-terminal residue" evidence="1">
    <location>
        <position position="1"/>
    </location>
</feature>
<reference evidence="1" key="1">
    <citation type="journal article" date="2019" name="Nat. Med.">
        <title>A library of human gut bacterial isolates paired with longitudinal multiomics data enables mechanistic microbiome research.</title>
        <authorList>
            <person name="Poyet M."/>
            <person name="Groussin M."/>
            <person name="Gibbons S.M."/>
            <person name="Avila-Pacheco J."/>
            <person name="Jiang X."/>
            <person name="Kearney S.M."/>
            <person name="Perrotta A.R."/>
            <person name="Berdy B."/>
            <person name="Zhao S."/>
            <person name="Lieberman T.D."/>
            <person name="Swanson P.K."/>
            <person name="Smith M."/>
            <person name="Roesemann S."/>
            <person name="Alexander J.E."/>
            <person name="Rich S.A."/>
            <person name="Livny J."/>
            <person name="Vlamakis H."/>
            <person name="Clish C."/>
            <person name="Bullock K."/>
            <person name="Deik A."/>
            <person name="Scott J."/>
            <person name="Pierce K.A."/>
            <person name="Xavier R.J."/>
            <person name="Alm E.J."/>
        </authorList>
    </citation>
    <scope>NUCLEOTIDE SEQUENCE [LARGE SCALE GENOMIC DNA]</scope>
    <source>
        <strain evidence="1">BIOML-A8</strain>
    </source>
</reference>
<gene>
    <name evidence="1" type="ORF">F2Y44_23965</name>
</gene>
<dbReference type="AlphaFoldDB" id="A0A642PM13"/>
<evidence type="ECO:0000313" key="1">
    <source>
        <dbReference type="EMBL" id="KAA5377625.1"/>
    </source>
</evidence>